<evidence type="ECO:0000313" key="1">
    <source>
        <dbReference type="EMBL" id="KAF4628760.1"/>
    </source>
</evidence>
<dbReference type="SUPFAM" id="SSF53474">
    <property type="entry name" value="alpha/beta-Hydrolases"/>
    <property type="match status" value="1"/>
</dbReference>
<dbReference type="Gene3D" id="3.40.50.1820">
    <property type="entry name" value="alpha/beta hydrolase"/>
    <property type="match status" value="1"/>
</dbReference>
<dbReference type="OrthoDB" id="10034502at2759"/>
<reference evidence="1 2" key="1">
    <citation type="submission" date="2020-03" db="EMBL/GenBank/DDBJ databases">
        <title>Draft Genome Sequence of Cudoniella acicularis.</title>
        <authorList>
            <person name="Buettner E."/>
            <person name="Kellner H."/>
        </authorList>
    </citation>
    <scope>NUCLEOTIDE SEQUENCE [LARGE SCALE GENOMIC DNA]</scope>
    <source>
        <strain evidence="1 2">DSM 108380</strain>
    </source>
</reference>
<sequence length="309" mass="33183">MGGRPALMASPTEIGTPRLIAFEHGPRGNSTRPQNIIIFIGGLSDGLHTVSYVDSIADGLPPSWTIAQTLLSSSYTGWGTSTLQRDVKELSKCVSYFRTIKSGNIVLMGHSTGCQDVMEYLTGPGHETRAPIDGGIIQASVSDREAILMTMKPEIYHRSCAAAQAMVDNGDGDEILPSKETESFFPCPVTAKRWLSLASPNHDGEDDYFSSDLTDEQLAKTFGSLPASSPLCILCSGSDEHVEQSIDKSALVERWISIAKKGKGKVDEQSSGIIDGASHNLNGNPTEVVFGLVLRVLGFLNRLPSKSNL</sequence>
<dbReference type="EMBL" id="JAAMPI010000765">
    <property type="protein sequence ID" value="KAF4628760.1"/>
    <property type="molecule type" value="Genomic_DNA"/>
</dbReference>
<comment type="caution">
    <text evidence="1">The sequence shown here is derived from an EMBL/GenBank/DDBJ whole genome shotgun (WGS) entry which is preliminary data.</text>
</comment>
<accession>A0A8H4RER3</accession>
<keyword evidence="2" id="KW-1185">Reference proteome</keyword>
<proteinExistence type="predicted"/>
<dbReference type="InterPro" id="IPR029058">
    <property type="entry name" value="AB_hydrolase_fold"/>
</dbReference>
<evidence type="ECO:0000313" key="2">
    <source>
        <dbReference type="Proteomes" id="UP000566819"/>
    </source>
</evidence>
<dbReference type="AlphaFoldDB" id="A0A8H4RER3"/>
<name>A0A8H4RER3_9HELO</name>
<dbReference type="Pfam" id="PF08538">
    <property type="entry name" value="DUF1749"/>
    <property type="match status" value="1"/>
</dbReference>
<dbReference type="PANTHER" id="PTHR31591">
    <property type="entry name" value="UPF0613 PROTEIN PB24D3.06C"/>
    <property type="match status" value="1"/>
</dbReference>
<protein>
    <submittedName>
        <fullName evidence="1">Uncharacterized protein</fullName>
    </submittedName>
</protein>
<dbReference type="PANTHER" id="PTHR31591:SF7">
    <property type="entry name" value="DUF1749-DOMAIN-CONTAINING PROTEIN"/>
    <property type="match status" value="1"/>
</dbReference>
<organism evidence="1 2">
    <name type="scientific">Cudoniella acicularis</name>
    <dbReference type="NCBI Taxonomy" id="354080"/>
    <lineage>
        <taxon>Eukaryota</taxon>
        <taxon>Fungi</taxon>
        <taxon>Dikarya</taxon>
        <taxon>Ascomycota</taxon>
        <taxon>Pezizomycotina</taxon>
        <taxon>Leotiomycetes</taxon>
        <taxon>Helotiales</taxon>
        <taxon>Tricladiaceae</taxon>
        <taxon>Cudoniella</taxon>
    </lineage>
</organism>
<dbReference type="InterPro" id="IPR013744">
    <property type="entry name" value="SidJ"/>
</dbReference>
<gene>
    <name evidence="1" type="ORF">G7Y89_g9389</name>
</gene>
<dbReference type="Proteomes" id="UP000566819">
    <property type="component" value="Unassembled WGS sequence"/>
</dbReference>